<dbReference type="Proteomes" id="UP000000757">
    <property type="component" value="Chromosome"/>
</dbReference>
<gene>
    <name evidence="1" type="ordered locus">MSMEG_6675</name>
</gene>
<organism evidence="1 2">
    <name type="scientific">Mycolicibacterium smegmatis (strain ATCC 700084 / mc(2)155)</name>
    <name type="common">Mycobacterium smegmatis</name>
    <dbReference type="NCBI Taxonomy" id="246196"/>
    <lineage>
        <taxon>Bacteria</taxon>
        <taxon>Bacillati</taxon>
        <taxon>Actinomycetota</taxon>
        <taxon>Actinomycetes</taxon>
        <taxon>Mycobacteriales</taxon>
        <taxon>Mycobacteriaceae</taxon>
        <taxon>Mycolicibacterium</taxon>
    </lineage>
</organism>
<dbReference type="KEGG" id="msb:LJ00_32990"/>
<name>A0R6U5_MYCS2</name>
<evidence type="ECO:0000313" key="2">
    <source>
        <dbReference type="Proteomes" id="UP000000757"/>
    </source>
</evidence>
<dbReference type="AlphaFoldDB" id="A0R6U5"/>
<keyword evidence="2" id="KW-1185">Reference proteome</keyword>
<dbReference type="STRING" id="246196.MSMEG_6675"/>
<dbReference type="PATRIC" id="fig|246196.56.peg.6628"/>
<protein>
    <submittedName>
        <fullName evidence="1">Uncharacterized protein</fullName>
    </submittedName>
</protein>
<sequence>MRQMFVGLAQVDKEYPLCGRWEHREPGTASPIPFEFLSGDSRCTKRVRVSAAICPMNS</sequence>
<proteinExistence type="predicted"/>
<dbReference type="PaxDb" id="246196-MSMEI_6495"/>
<accession>A0R6U5</accession>
<reference evidence="1 2" key="1">
    <citation type="submission" date="2006-10" db="EMBL/GenBank/DDBJ databases">
        <authorList>
            <person name="Fleischmann R.D."/>
            <person name="Dodson R.J."/>
            <person name="Haft D.H."/>
            <person name="Merkel J.S."/>
            <person name="Nelson W.C."/>
            <person name="Fraser C.M."/>
        </authorList>
    </citation>
    <scope>NUCLEOTIDE SEQUENCE [LARGE SCALE GENOMIC DNA]</scope>
    <source>
        <strain evidence="2">ATCC 700084 / mc(2)155</strain>
    </source>
</reference>
<dbReference type="KEGG" id="msm:MSMEG_6675"/>
<dbReference type="EMBL" id="CP000480">
    <property type="protein sequence ID" value="ABK71978.1"/>
    <property type="molecule type" value="Genomic_DNA"/>
</dbReference>
<evidence type="ECO:0000313" key="1">
    <source>
        <dbReference type="EMBL" id="ABK71978.1"/>
    </source>
</evidence>